<dbReference type="PANTHER" id="PTHR36222:SF1">
    <property type="entry name" value="SERINE PROTEASE INHIBITOR RV3364C"/>
    <property type="match status" value="1"/>
</dbReference>
<dbReference type="EMBL" id="JARJBB010000071">
    <property type="protein sequence ID" value="MDF3303326.1"/>
    <property type="molecule type" value="Genomic_DNA"/>
</dbReference>
<dbReference type="InterPro" id="IPR004942">
    <property type="entry name" value="Roadblock/LAMTOR2_dom"/>
</dbReference>
<dbReference type="RefSeq" id="WP_276112846.1">
    <property type="nucleotide sequence ID" value="NZ_JARJBB010000071.1"/>
</dbReference>
<dbReference type="SUPFAM" id="SSF103196">
    <property type="entry name" value="Roadblock/LC7 domain"/>
    <property type="match status" value="1"/>
</dbReference>
<dbReference type="Proteomes" id="UP001221150">
    <property type="component" value="Unassembled WGS sequence"/>
</dbReference>
<protein>
    <submittedName>
        <fullName evidence="2">Roadblock/LC7 domain-containing protein</fullName>
    </submittedName>
</protein>
<evidence type="ECO:0000313" key="3">
    <source>
        <dbReference type="Proteomes" id="UP001221150"/>
    </source>
</evidence>
<dbReference type="Gene3D" id="3.30.450.30">
    <property type="entry name" value="Dynein light chain 2a, cytoplasmic"/>
    <property type="match status" value="1"/>
</dbReference>
<comment type="caution">
    <text evidence="2">The sequence shown here is derived from an EMBL/GenBank/DDBJ whole genome shotgun (WGS) entry which is preliminary data.</text>
</comment>
<gene>
    <name evidence="2" type="ORF">P3H78_32935</name>
</gene>
<dbReference type="PANTHER" id="PTHR36222">
    <property type="entry name" value="SERINE PROTEASE INHIBITOR RV3364C"/>
    <property type="match status" value="1"/>
</dbReference>
<evidence type="ECO:0000313" key="2">
    <source>
        <dbReference type="EMBL" id="MDF3303326.1"/>
    </source>
</evidence>
<feature type="domain" description="Roadblock/LAMTOR2" evidence="1">
    <location>
        <begin position="8"/>
        <end position="112"/>
    </location>
</feature>
<dbReference type="Pfam" id="PF03259">
    <property type="entry name" value="Robl_LC7"/>
    <property type="match status" value="1"/>
</dbReference>
<dbReference type="InterPro" id="IPR053141">
    <property type="entry name" value="Mycobact_SerProt_Inhib_Rv3364c"/>
</dbReference>
<sequence>MNPNPEIQRILDERIAQIPHVLGAVVVTEDGIHRYLSGWPAQDFPAQTPQDAANARQAFGEHLSALASGMAGLAGQQAQKQQGGAVTRTVVEMEDGWSVTARAGQYCVIALQAKAQAHLGTLGYAVTHLANDLGDMLDVDRRELALAQAKVAPAGQQPG</sequence>
<evidence type="ECO:0000259" key="1">
    <source>
        <dbReference type="SMART" id="SM00960"/>
    </source>
</evidence>
<dbReference type="SMART" id="SM00960">
    <property type="entry name" value="Robl_LC7"/>
    <property type="match status" value="1"/>
</dbReference>
<organism evidence="2 3">
    <name type="scientific">Streptomyces tropicalis</name>
    <dbReference type="NCBI Taxonomy" id="3034234"/>
    <lineage>
        <taxon>Bacteria</taxon>
        <taxon>Bacillati</taxon>
        <taxon>Actinomycetota</taxon>
        <taxon>Actinomycetes</taxon>
        <taxon>Kitasatosporales</taxon>
        <taxon>Streptomycetaceae</taxon>
        <taxon>Streptomyces</taxon>
    </lineage>
</organism>
<accession>A0ABT6AF94</accession>
<proteinExistence type="predicted"/>
<reference evidence="2 3" key="1">
    <citation type="submission" date="2023-03" db="EMBL/GenBank/DDBJ databases">
        <title>Draft genome sequence of Streptomyces sp. K1PA1 isolated from peat swamp forest in Thailand.</title>
        <authorList>
            <person name="Klaysubun C."/>
            <person name="Duangmal K."/>
        </authorList>
    </citation>
    <scope>NUCLEOTIDE SEQUENCE [LARGE SCALE GENOMIC DNA]</scope>
    <source>
        <strain evidence="2 3">K1PA1</strain>
    </source>
</reference>
<keyword evidence="3" id="KW-1185">Reference proteome</keyword>
<name>A0ABT6AF94_9ACTN</name>